<name>A0A8J5BT39_ZINOF</name>
<reference evidence="2 3" key="1">
    <citation type="submission" date="2020-08" db="EMBL/GenBank/DDBJ databases">
        <title>Plant Genome Project.</title>
        <authorList>
            <person name="Zhang R.-G."/>
        </authorList>
    </citation>
    <scope>NUCLEOTIDE SEQUENCE [LARGE SCALE GENOMIC DNA]</scope>
    <source>
        <tissue evidence="2">Rhizome</tissue>
    </source>
</reference>
<dbReference type="EMBL" id="JACMSC010000182">
    <property type="protein sequence ID" value="KAG6466265.1"/>
    <property type="molecule type" value="Genomic_DNA"/>
</dbReference>
<evidence type="ECO:0000313" key="3">
    <source>
        <dbReference type="Proteomes" id="UP000734854"/>
    </source>
</evidence>
<gene>
    <name evidence="2" type="ORF">ZIOFF_075936</name>
</gene>
<protein>
    <submittedName>
        <fullName evidence="2">Uncharacterized protein</fullName>
    </submittedName>
</protein>
<keyword evidence="3" id="KW-1185">Reference proteome</keyword>
<comment type="caution">
    <text evidence="2">The sequence shown here is derived from an EMBL/GenBank/DDBJ whole genome shotgun (WGS) entry which is preliminary data.</text>
</comment>
<organism evidence="2 3">
    <name type="scientific">Zingiber officinale</name>
    <name type="common">Ginger</name>
    <name type="synonym">Amomum zingiber</name>
    <dbReference type="NCBI Taxonomy" id="94328"/>
    <lineage>
        <taxon>Eukaryota</taxon>
        <taxon>Viridiplantae</taxon>
        <taxon>Streptophyta</taxon>
        <taxon>Embryophyta</taxon>
        <taxon>Tracheophyta</taxon>
        <taxon>Spermatophyta</taxon>
        <taxon>Magnoliopsida</taxon>
        <taxon>Liliopsida</taxon>
        <taxon>Zingiberales</taxon>
        <taxon>Zingiberaceae</taxon>
        <taxon>Zingiber</taxon>
    </lineage>
</organism>
<accession>A0A8J5BT39</accession>
<proteinExistence type="predicted"/>
<sequence>MMLQDRLKPPMPVLKLFTRTVSADGADAKGYLNTLLTLSAPISHHHQADVEYRHEARPRRSPNSVSFSSDHLLASCRDAARDHHHPGRAMRQPDRHGVLEVALPRARDRQGRPPRRFRHSGSFSDFFEDFS</sequence>
<dbReference type="AlphaFoldDB" id="A0A8J5BT39"/>
<evidence type="ECO:0000256" key="1">
    <source>
        <dbReference type="SAM" id="MobiDB-lite"/>
    </source>
</evidence>
<evidence type="ECO:0000313" key="2">
    <source>
        <dbReference type="EMBL" id="KAG6466265.1"/>
    </source>
</evidence>
<dbReference type="Proteomes" id="UP000734854">
    <property type="component" value="Unassembled WGS sequence"/>
</dbReference>
<feature type="region of interest" description="Disordered" evidence="1">
    <location>
        <begin position="103"/>
        <end position="131"/>
    </location>
</feature>